<sequence>MTMKKLLLICTTCIVATVSKPNDHVNYKFEYGVHDPHTHDFKSQFEHRKGKEVVGQYMLQEPDGTHRIVKYTSHPHRGFEAVVIREGHAKHPAHYGKHGHHGHEGGGDGHGEATSYVKMTHWGFQGEDHHHGHGHGHGHKY</sequence>
<keyword evidence="4" id="KW-0732">Signal</keyword>
<dbReference type="GO" id="GO:0042302">
    <property type="term" value="F:structural constituent of cuticle"/>
    <property type="evidence" value="ECO:0007669"/>
    <property type="project" value="UniProtKB-UniRule"/>
</dbReference>
<organism evidence="5 6">
    <name type="scientific">Callosobruchus maculatus</name>
    <name type="common">Southern cowpea weevil</name>
    <name type="synonym">Pulse bruchid</name>
    <dbReference type="NCBI Taxonomy" id="64391"/>
    <lineage>
        <taxon>Eukaryota</taxon>
        <taxon>Metazoa</taxon>
        <taxon>Ecdysozoa</taxon>
        <taxon>Arthropoda</taxon>
        <taxon>Hexapoda</taxon>
        <taxon>Insecta</taxon>
        <taxon>Pterygota</taxon>
        <taxon>Neoptera</taxon>
        <taxon>Endopterygota</taxon>
        <taxon>Coleoptera</taxon>
        <taxon>Polyphaga</taxon>
        <taxon>Cucujiformia</taxon>
        <taxon>Chrysomeloidea</taxon>
        <taxon>Chrysomelidae</taxon>
        <taxon>Bruchinae</taxon>
        <taxon>Bruchini</taxon>
        <taxon>Callosobruchus</taxon>
    </lineage>
</organism>
<keyword evidence="1 2" id="KW-0193">Cuticle</keyword>
<dbReference type="PANTHER" id="PTHR12236">
    <property type="entry name" value="STRUCTURAL CONTITUENT OF CUTICLE"/>
    <property type="match status" value="1"/>
</dbReference>
<feature type="region of interest" description="Disordered" evidence="3">
    <location>
        <begin position="92"/>
        <end position="114"/>
    </location>
</feature>
<protein>
    <submittedName>
        <fullName evidence="5">Uncharacterized protein</fullName>
    </submittedName>
</protein>
<dbReference type="InterPro" id="IPR000618">
    <property type="entry name" value="Insect_cuticle"/>
</dbReference>
<dbReference type="PANTHER" id="PTHR12236:SF96">
    <property type="entry name" value="PUPAL CUTICLE PROTEIN EDG-84A-LIKE PROTEIN"/>
    <property type="match status" value="1"/>
</dbReference>
<evidence type="ECO:0000313" key="6">
    <source>
        <dbReference type="Proteomes" id="UP000410492"/>
    </source>
</evidence>
<evidence type="ECO:0000256" key="4">
    <source>
        <dbReference type="SAM" id="SignalP"/>
    </source>
</evidence>
<dbReference type="EMBL" id="CAACVG010005353">
    <property type="protein sequence ID" value="VEN39197.1"/>
    <property type="molecule type" value="Genomic_DNA"/>
</dbReference>
<dbReference type="GO" id="GO:0031012">
    <property type="term" value="C:extracellular matrix"/>
    <property type="evidence" value="ECO:0007669"/>
    <property type="project" value="TreeGrafter"/>
</dbReference>
<dbReference type="InterPro" id="IPR051217">
    <property type="entry name" value="Insect_Cuticle_Struc_Prot"/>
</dbReference>
<evidence type="ECO:0000256" key="2">
    <source>
        <dbReference type="PROSITE-ProRule" id="PRU00497"/>
    </source>
</evidence>
<dbReference type="AlphaFoldDB" id="A0A653BW73"/>
<feature type="compositionally biased region" description="Basic and acidic residues" evidence="3">
    <location>
        <begin position="102"/>
        <end position="111"/>
    </location>
</feature>
<dbReference type="Pfam" id="PF00379">
    <property type="entry name" value="Chitin_bind_4"/>
    <property type="match status" value="1"/>
</dbReference>
<feature type="signal peptide" evidence="4">
    <location>
        <begin position="1"/>
        <end position="19"/>
    </location>
</feature>
<accession>A0A653BW73</accession>
<dbReference type="OrthoDB" id="6382835at2759"/>
<feature type="chain" id="PRO_5024918964" evidence="4">
    <location>
        <begin position="20"/>
        <end position="141"/>
    </location>
</feature>
<feature type="compositionally biased region" description="Basic residues" evidence="3">
    <location>
        <begin position="92"/>
        <end position="101"/>
    </location>
</feature>
<evidence type="ECO:0000313" key="5">
    <source>
        <dbReference type="EMBL" id="VEN39197.1"/>
    </source>
</evidence>
<gene>
    <name evidence="5" type="ORF">CALMAC_LOCUS3820</name>
</gene>
<reference evidence="5 6" key="1">
    <citation type="submission" date="2019-01" db="EMBL/GenBank/DDBJ databases">
        <authorList>
            <person name="Sayadi A."/>
        </authorList>
    </citation>
    <scope>NUCLEOTIDE SEQUENCE [LARGE SCALE GENOMIC DNA]</scope>
</reference>
<evidence type="ECO:0000256" key="1">
    <source>
        <dbReference type="ARBA" id="ARBA00022460"/>
    </source>
</evidence>
<keyword evidence="6" id="KW-1185">Reference proteome</keyword>
<dbReference type="PROSITE" id="PS51155">
    <property type="entry name" value="CHIT_BIND_RR_2"/>
    <property type="match status" value="1"/>
</dbReference>
<proteinExistence type="predicted"/>
<evidence type="ECO:0000256" key="3">
    <source>
        <dbReference type="SAM" id="MobiDB-lite"/>
    </source>
</evidence>
<name>A0A653BW73_CALMS</name>
<dbReference type="Proteomes" id="UP000410492">
    <property type="component" value="Unassembled WGS sequence"/>
</dbReference>
<dbReference type="GO" id="GO:0005615">
    <property type="term" value="C:extracellular space"/>
    <property type="evidence" value="ECO:0007669"/>
    <property type="project" value="TreeGrafter"/>
</dbReference>